<dbReference type="KEGG" id="gms:SOIL9_65390"/>
<feature type="region of interest" description="Disordered" evidence="6">
    <location>
        <begin position="411"/>
        <end position="476"/>
    </location>
</feature>
<dbReference type="PROSITE" id="PS00107">
    <property type="entry name" value="PROTEIN_KINASE_ATP"/>
    <property type="match status" value="1"/>
</dbReference>
<dbReference type="Proteomes" id="UP000464178">
    <property type="component" value="Chromosome"/>
</dbReference>
<dbReference type="Gene3D" id="3.30.200.20">
    <property type="entry name" value="Phosphorylase Kinase, domain 1"/>
    <property type="match status" value="1"/>
</dbReference>
<evidence type="ECO:0000256" key="4">
    <source>
        <dbReference type="ARBA" id="ARBA00022840"/>
    </source>
</evidence>
<dbReference type="InterPro" id="IPR008271">
    <property type="entry name" value="Ser/Thr_kinase_AS"/>
</dbReference>
<dbReference type="PANTHER" id="PTHR43289">
    <property type="entry name" value="MITOGEN-ACTIVATED PROTEIN KINASE KINASE KINASE 20-RELATED"/>
    <property type="match status" value="1"/>
</dbReference>
<evidence type="ECO:0000256" key="1">
    <source>
        <dbReference type="ARBA" id="ARBA00022679"/>
    </source>
</evidence>
<accession>A0A6P2CSV4</accession>
<dbReference type="SMART" id="SM00220">
    <property type="entry name" value="S_TKc"/>
    <property type="match status" value="1"/>
</dbReference>
<keyword evidence="3 9" id="KW-0418">Kinase</keyword>
<keyword evidence="9" id="KW-0723">Serine/threonine-protein kinase</keyword>
<feature type="transmembrane region" description="Helical" evidence="7">
    <location>
        <begin position="483"/>
        <end position="507"/>
    </location>
</feature>
<reference evidence="9 10" key="1">
    <citation type="submission" date="2019-05" db="EMBL/GenBank/DDBJ databases">
        <authorList>
            <consortium name="Science for Life Laboratories"/>
        </authorList>
    </citation>
    <scope>NUCLEOTIDE SEQUENCE [LARGE SCALE GENOMIC DNA]</scope>
    <source>
        <strain evidence="9">Soil9</strain>
    </source>
</reference>
<keyword evidence="10" id="KW-1185">Reference proteome</keyword>
<evidence type="ECO:0000256" key="6">
    <source>
        <dbReference type="SAM" id="MobiDB-lite"/>
    </source>
</evidence>
<evidence type="ECO:0000256" key="3">
    <source>
        <dbReference type="ARBA" id="ARBA00022777"/>
    </source>
</evidence>
<dbReference type="InterPro" id="IPR017441">
    <property type="entry name" value="Protein_kinase_ATP_BS"/>
</dbReference>
<dbReference type="AlphaFoldDB" id="A0A6P2CSV4"/>
<evidence type="ECO:0000259" key="8">
    <source>
        <dbReference type="PROSITE" id="PS50011"/>
    </source>
</evidence>
<keyword evidence="7" id="KW-0472">Membrane</keyword>
<dbReference type="PANTHER" id="PTHR43289:SF6">
    <property type="entry name" value="SERINE_THREONINE-PROTEIN KINASE NEKL-3"/>
    <property type="match status" value="1"/>
</dbReference>
<proteinExistence type="predicted"/>
<evidence type="ECO:0000256" key="7">
    <source>
        <dbReference type="SAM" id="Phobius"/>
    </source>
</evidence>
<evidence type="ECO:0000256" key="2">
    <source>
        <dbReference type="ARBA" id="ARBA00022741"/>
    </source>
</evidence>
<gene>
    <name evidence="9" type="ORF">SOIL9_65390</name>
</gene>
<keyword evidence="4 5" id="KW-0067">ATP-binding</keyword>
<feature type="domain" description="Protein kinase" evidence="8">
    <location>
        <begin position="71"/>
        <end position="335"/>
    </location>
</feature>
<protein>
    <recommendedName>
        <fullName evidence="8">Protein kinase domain-containing protein</fullName>
    </recommendedName>
</protein>
<feature type="binding site" evidence="5">
    <location>
        <position position="100"/>
    </location>
    <ligand>
        <name>ATP</name>
        <dbReference type="ChEBI" id="CHEBI:30616"/>
    </ligand>
</feature>
<dbReference type="GO" id="GO:0004674">
    <property type="term" value="F:protein serine/threonine kinase activity"/>
    <property type="evidence" value="ECO:0007669"/>
    <property type="project" value="UniProtKB-KW"/>
</dbReference>
<dbReference type="SUPFAM" id="SSF56112">
    <property type="entry name" value="Protein kinase-like (PK-like)"/>
    <property type="match status" value="1"/>
</dbReference>
<dbReference type="InterPro" id="IPR000719">
    <property type="entry name" value="Prot_kinase_dom"/>
</dbReference>
<keyword evidence="2 5" id="KW-0547">Nucleotide-binding</keyword>
<evidence type="ECO:0000313" key="10">
    <source>
        <dbReference type="Proteomes" id="UP000464178"/>
    </source>
</evidence>
<organism evidence="9 10">
    <name type="scientific">Gemmata massiliana</name>
    <dbReference type="NCBI Taxonomy" id="1210884"/>
    <lineage>
        <taxon>Bacteria</taxon>
        <taxon>Pseudomonadati</taxon>
        <taxon>Planctomycetota</taxon>
        <taxon>Planctomycetia</taxon>
        <taxon>Gemmatales</taxon>
        <taxon>Gemmataceae</taxon>
        <taxon>Gemmata</taxon>
    </lineage>
</organism>
<dbReference type="PROSITE" id="PS50011">
    <property type="entry name" value="PROTEIN_KINASE_DOM"/>
    <property type="match status" value="1"/>
</dbReference>
<dbReference type="CDD" id="cd14014">
    <property type="entry name" value="STKc_PknB_like"/>
    <property type="match status" value="1"/>
</dbReference>
<keyword evidence="1" id="KW-0808">Transferase</keyword>
<keyword evidence="7" id="KW-0812">Transmembrane</keyword>
<feature type="compositionally biased region" description="Pro residues" evidence="6">
    <location>
        <begin position="453"/>
        <end position="463"/>
    </location>
</feature>
<keyword evidence="7" id="KW-1133">Transmembrane helix</keyword>
<dbReference type="Gene3D" id="1.10.510.10">
    <property type="entry name" value="Transferase(Phosphotransferase) domain 1"/>
    <property type="match status" value="1"/>
</dbReference>
<name>A0A6P2CSV4_9BACT</name>
<dbReference type="EMBL" id="LR593886">
    <property type="protein sequence ID" value="VTR91175.1"/>
    <property type="molecule type" value="Genomic_DNA"/>
</dbReference>
<evidence type="ECO:0000256" key="5">
    <source>
        <dbReference type="PROSITE-ProRule" id="PRU10141"/>
    </source>
</evidence>
<dbReference type="Pfam" id="PF00069">
    <property type="entry name" value="Pkinase"/>
    <property type="match status" value="1"/>
</dbReference>
<dbReference type="RefSeq" id="WP_162666211.1">
    <property type="nucleotide sequence ID" value="NZ_LR593886.1"/>
</dbReference>
<sequence length="509" mass="53705">MTRPQTVQDVFDALARDRLVESARLSAFAERCSAPDVPGVLARLVAEGLLTEFQAGEVAIGNSASLWLGNYRALDRLGRGGMGSVFLAEHAVLGKRVAVKVLSAALRADPGARKRFFREARAAAALDHPNIVAVFDVDMAHDPPFLVMEHVDGVSLQEAVARGGTFAAGEVAAVAVQVADGLARAASVGLVHRDIKPANLLVDRRGAVKILDLGIARFAQDDANSRVNGTEVILGTLDYLAPEQAIDSSEVDTRADIYALGCTLYFLLTGHPPYPGNDLSWKLRAKQTSDPHPLQQLRPDLPVEFAATVHRLMARDRADRYPTPAAVVAALHSWAVPGPDFPHRLFRLTRDSTAHDRAPTEPEPALPDTLRIIKTNARGSSGGIALAPARAENSAAGAETKAGDTASLFPAESAQPAEPTPPPVPSALEPSPNEQKTAPGFASPLALNRAAPVSPPPVEPPRAPDIYESESFRPTPQRPLSRAMGAIGLIVALAAVLAGVVALIAIAGQ</sequence>
<dbReference type="PROSITE" id="PS00108">
    <property type="entry name" value="PROTEIN_KINASE_ST"/>
    <property type="match status" value="1"/>
</dbReference>
<evidence type="ECO:0000313" key="9">
    <source>
        <dbReference type="EMBL" id="VTR91175.1"/>
    </source>
</evidence>
<dbReference type="InterPro" id="IPR011009">
    <property type="entry name" value="Kinase-like_dom_sf"/>
</dbReference>
<dbReference type="GO" id="GO:0005524">
    <property type="term" value="F:ATP binding"/>
    <property type="evidence" value="ECO:0007669"/>
    <property type="project" value="UniProtKB-UniRule"/>
</dbReference>